<sequence>MPEFRALDPNGVVVATKHFANAEAAHAWFIGVLGESSELGWRMEVNDDGQWAFFDDTGGFTAPMSRHREKR</sequence>
<gene>
    <name evidence="1" type="ORF">MSG_03249</name>
</gene>
<evidence type="ECO:0000313" key="2">
    <source>
        <dbReference type="Proteomes" id="UP000217736"/>
    </source>
</evidence>
<dbReference type="KEGG" id="mshg:MSG_03249"/>
<name>A0A1Z4EK80_9MYCO</name>
<protein>
    <submittedName>
        <fullName evidence="1">Uncharacterized protein</fullName>
    </submittedName>
</protein>
<dbReference type="AlphaFoldDB" id="A0A1Z4EK80"/>
<accession>A0A1Z4EK80</accession>
<dbReference type="EMBL" id="AP018164">
    <property type="protein sequence ID" value="BAX93387.1"/>
    <property type="molecule type" value="Genomic_DNA"/>
</dbReference>
<dbReference type="Proteomes" id="UP000217736">
    <property type="component" value="Chromosome"/>
</dbReference>
<evidence type="ECO:0000313" key="1">
    <source>
        <dbReference type="EMBL" id="BAX93387.1"/>
    </source>
</evidence>
<keyword evidence="2" id="KW-1185">Reference proteome</keyword>
<dbReference type="OrthoDB" id="4737969at2"/>
<organism evidence="1 2">
    <name type="scientific">Mycobacterium shigaense</name>
    <dbReference type="NCBI Taxonomy" id="722731"/>
    <lineage>
        <taxon>Bacteria</taxon>
        <taxon>Bacillati</taxon>
        <taxon>Actinomycetota</taxon>
        <taxon>Actinomycetes</taxon>
        <taxon>Mycobacteriales</taxon>
        <taxon>Mycobacteriaceae</taxon>
        <taxon>Mycobacterium</taxon>
        <taxon>Mycobacterium simiae complex</taxon>
    </lineage>
</organism>
<dbReference type="RefSeq" id="WP_096441135.1">
    <property type="nucleotide sequence ID" value="NZ_AP018164.1"/>
</dbReference>
<proteinExistence type="predicted"/>
<reference evidence="2" key="1">
    <citation type="submission" date="2017-06" db="EMBL/GenBank/DDBJ databases">
        <title>Complete Genome Sequence of Mycobacterium shigaense.</title>
        <authorList>
            <person name="Fukano H."/>
            <person name="Yoshida M."/>
            <person name="Kazumi Y."/>
            <person name="Ogura Y."/>
            <person name="Mitarai S."/>
            <person name="Hayashi T."/>
            <person name="Hoshino Y."/>
        </authorList>
    </citation>
    <scope>NUCLEOTIDE SEQUENCE [LARGE SCALE GENOMIC DNA]</scope>
    <source>
        <strain evidence="2">UN-152</strain>
    </source>
</reference>